<dbReference type="PATRIC" id="fig|862908.3.peg.353"/>
<reference evidence="4" key="1">
    <citation type="journal article" date="2013" name="ISME J.">
        <title>A small predatory core genome in the divergent marine Bacteriovorax marinus SJ and the terrestrial Bdellovibrio bacteriovorus.</title>
        <authorList>
            <person name="Crossman L.C."/>
            <person name="Chen H."/>
            <person name="Cerdeno-Tarraga A.M."/>
            <person name="Brooks K."/>
            <person name="Quail M.A."/>
            <person name="Pineiro S.A."/>
            <person name="Hobley L."/>
            <person name="Sockett R.E."/>
            <person name="Bentley S.D."/>
            <person name="Parkhill J."/>
            <person name="Williams H.N."/>
            <person name="Stine O.C."/>
        </authorList>
    </citation>
    <scope>NUCLEOTIDE SEQUENCE [LARGE SCALE GENOMIC DNA]</scope>
    <source>
        <strain evidence="4">ATCC BAA-682 / DSM 15412 / SJ</strain>
    </source>
</reference>
<keyword evidence="4" id="KW-1185">Reference proteome</keyword>
<gene>
    <name evidence="3" type="ordered locus">BMS_0369</name>
</gene>
<protein>
    <submittedName>
        <fullName evidence="3">LPS biosynthesis related DNTP-hexose dehydratase-epimerase</fullName>
    </submittedName>
</protein>
<dbReference type="eggNOG" id="COG0451">
    <property type="taxonomic scope" value="Bacteria"/>
</dbReference>
<evidence type="ECO:0000256" key="1">
    <source>
        <dbReference type="ARBA" id="ARBA00007637"/>
    </source>
</evidence>
<feature type="domain" description="NAD-dependent epimerase/dehydratase" evidence="2">
    <location>
        <begin position="15"/>
        <end position="240"/>
    </location>
</feature>
<dbReference type="InterPro" id="IPR001509">
    <property type="entry name" value="Epimerase_deHydtase"/>
</dbReference>
<proteinExistence type="inferred from homology"/>
<dbReference type="SUPFAM" id="SSF51735">
    <property type="entry name" value="NAD(P)-binding Rossmann-fold domains"/>
    <property type="match status" value="1"/>
</dbReference>
<accession>E1X3U8</accession>
<dbReference type="STRING" id="862908.BMS_0369"/>
<dbReference type="PANTHER" id="PTHR43000">
    <property type="entry name" value="DTDP-D-GLUCOSE 4,6-DEHYDRATASE-RELATED"/>
    <property type="match status" value="1"/>
</dbReference>
<dbReference type="Gene3D" id="3.40.50.720">
    <property type="entry name" value="NAD(P)-binding Rossmann-like Domain"/>
    <property type="match status" value="1"/>
</dbReference>
<comment type="similarity">
    <text evidence="1">Belongs to the NAD(P)-dependent epimerase/dehydratase family.</text>
</comment>
<dbReference type="AlphaFoldDB" id="E1X3U8"/>
<evidence type="ECO:0000259" key="2">
    <source>
        <dbReference type="Pfam" id="PF01370"/>
    </source>
</evidence>
<sequence length="316" mass="35007">MSIIYHMENTKKRTLVIGGSGFIGTHTVNSLLDQDHQVGVISRSIGIHNNVEYYCGNILDEDFLSQSISDFDPNFVIHLAGSKNRSIQIDDFKSDINTNLNGTLNIFGCLISLKSLEQVIVVGSTEEYGDAESVPFVESMNETPISSYSFSKTCTKYLAETFARVYGLPVAYVRPSIAYGPRQNPDMFISSLCTTLLKGERFQMSSGEQRRDFIYIDDLVELFMAIINFNSPVTGTFNAGGGSSVQIKKIAMMIADKLSSESLIDIGHIKTRALESDEHLLDNSKASSLLNWNPTTSLEEGISKTVEFFSKSTHEE</sequence>
<dbReference type="HOGENOM" id="CLU_007383_1_7_7"/>
<dbReference type="KEGG" id="bmx:BMS_0369"/>
<evidence type="ECO:0000313" key="3">
    <source>
        <dbReference type="EMBL" id="CBW25288.1"/>
    </source>
</evidence>
<evidence type="ECO:0000313" key="4">
    <source>
        <dbReference type="Proteomes" id="UP000008963"/>
    </source>
</evidence>
<name>E1X3U8_HALMS</name>
<organism evidence="3 4">
    <name type="scientific">Halobacteriovorax marinus (strain ATCC BAA-682 / DSM 15412 / SJ)</name>
    <name type="common">Bacteriovorax marinus</name>
    <dbReference type="NCBI Taxonomy" id="862908"/>
    <lineage>
        <taxon>Bacteria</taxon>
        <taxon>Pseudomonadati</taxon>
        <taxon>Bdellovibrionota</taxon>
        <taxon>Bacteriovoracia</taxon>
        <taxon>Bacteriovoracales</taxon>
        <taxon>Halobacteriovoraceae</taxon>
        <taxon>Halobacteriovorax</taxon>
    </lineage>
</organism>
<dbReference type="InterPro" id="IPR036291">
    <property type="entry name" value="NAD(P)-bd_dom_sf"/>
</dbReference>
<dbReference type="EMBL" id="FQ312005">
    <property type="protein sequence ID" value="CBW25288.1"/>
    <property type="molecule type" value="Genomic_DNA"/>
</dbReference>
<dbReference type="Proteomes" id="UP000008963">
    <property type="component" value="Chromosome"/>
</dbReference>
<dbReference type="Pfam" id="PF01370">
    <property type="entry name" value="Epimerase"/>
    <property type="match status" value="1"/>
</dbReference>